<comment type="catalytic activity">
    <reaction evidence="11">
        <text>2,5-diamino-6-(1-D-ribitylamino)pyrimidin-4(3H)-one 5'-phosphate + NAD(+) = 2,5-diamino-6-(1-D-ribosylamino)pyrimidin-4(3H)-one 5'-phosphate + NADH + H(+)</text>
        <dbReference type="Rhea" id="RHEA:27274"/>
        <dbReference type="ChEBI" id="CHEBI:15378"/>
        <dbReference type="ChEBI" id="CHEBI:57540"/>
        <dbReference type="ChEBI" id="CHEBI:57945"/>
        <dbReference type="ChEBI" id="CHEBI:58890"/>
        <dbReference type="ChEBI" id="CHEBI:59545"/>
        <dbReference type="EC" id="1.1.1.302"/>
    </reaction>
</comment>
<accession>A0ABQ8GDX4</accession>
<feature type="compositionally biased region" description="Low complexity" evidence="13">
    <location>
        <begin position="47"/>
        <end position="57"/>
    </location>
</feature>
<evidence type="ECO:0000256" key="13">
    <source>
        <dbReference type="SAM" id="MobiDB-lite"/>
    </source>
</evidence>
<dbReference type="Pfam" id="PF01872">
    <property type="entry name" value="RibD_C"/>
    <property type="match status" value="1"/>
</dbReference>
<dbReference type="SUPFAM" id="SSF53597">
    <property type="entry name" value="Dihydrofolate reductase-like"/>
    <property type="match status" value="1"/>
</dbReference>
<dbReference type="InterPro" id="IPR002734">
    <property type="entry name" value="RibDG_C"/>
</dbReference>
<dbReference type="PANTHER" id="PTHR38011:SF7">
    <property type="entry name" value="2,5-DIAMINO-6-RIBOSYLAMINO-4(3H)-PYRIMIDINONE 5'-PHOSPHATE REDUCTASE"/>
    <property type="match status" value="1"/>
</dbReference>
<evidence type="ECO:0000256" key="10">
    <source>
        <dbReference type="ARBA" id="ARBA00031630"/>
    </source>
</evidence>
<dbReference type="EMBL" id="JAGTJR010000010">
    <property type="protein sequence ID" value="KAH7053137.1"/>
    <property type="molecule type" value="Genomic_DNA"/>
</dbReference>
<evidence type="ECO:0000313" key="15">
    <source>
        <dbReference type="EMBL" id="KAH7053137.1"/>
    </source>
</evidence>
<keyword evidence="8" id="KW-0560">Oxidoreductase</keyword>
<sequence>MSATTPTPGAPAAATATTPSTTPHRETLHFPSSSAALLEPYLPPPVTTTTTTSTTSSDRQARPLVTLTFATSLDSSLALSRTVPTPLSGPASKAMTHHLRSRHAAILVGAGTAVADDPALNCRIAGTGGGNGGEGLAGQPRPVVVDGAARWDWSGGAKCLRLAGEGKGRAPWVVVREGVRGRIGEERLAVLEGAGGRVLEVAARGEGGAMEWADVFEVLAREGVESVMVEGGAGVINALLEPGNVGLVDAVIVTIAPTWLGEGGVVVAPPRRVDEKGRPVAAARLRDVKWCPLGDDVVLCGRLES</sequence>
<proteinExistence type="inferred from homology"/>
<evidence type="ECO:0000256" key="5">
    <source>
        <dbReference type="ARBA" id="ARBA00015035"/>
    </source>
</evidence>
<evidence type="ECO:0000256" key="1">
    <source>
        <dbReference type="ARBA" id="ARBA00003555"/>
    </source>
</evidence>
<keyword evidence="7" id="KW-0521">NADP</keyword>
<feature type="compositionally biased region" description="Low complexity" evidence="13">
    <location>
        <begin position="1"/>
        <end position="22"/>
    </location>
</feature>
<evidence type="ECO:0000256" key="9">
    <source>
        <dbReference type="ARBA" id="ARBA00030073"/>
    </source>
</evidence>
<evidence type="ECO:0000256" key="4">
    <source>
        <dbReference type="ARBA" id="ARBA00012851"/>
    </source>
</evidence>
<dbReference type="EC" id="1.1.1.302" evidence="4"/>
<comment type="similarity">
    <text evidence="3">Belongs to the HTP reductase family.</text>
</comment>
<evidence type="ECO:0000256" key="8">
    <source>
        <dbReference type="ARBA" id="ARBA00023002"/>
    </source>
</evidence>
<dbReference type="Gene3D" id="3.40.430.10">
    <property type="entry name" value="Dihydrofolate Reductase, subunit A"/>
    <property type="match status" value="1"/>
</dbReference>
<evidence type="ECO:0000256" key="2">
    <source>
        <dbReference type="ARBA" id="ARBA00005104"/>
    </source>
</evidence>
<dbReference type="Proteomes" id="UP000774617">
    <property type="component" value="Unassembled WGS sequence"/>
</dbReference>
<comment type="pathway">
    <text evidence="2">Cofactor biosynthesis; riboflavin biosynthesis.</text>
</comment>
<evidence type="ECO:0000259" key="14">
    <source>
        <dbReference type="Pfam" id="PF01872"/>
    </source>
</evidence>
<dbReference type="PANTHER" id="PTHR38011">
    <property type="entry name" value="DIHYDROFOLATE REDUCTASE FAMILY PROTEIN (AFU_ORTHOLOGUE AFUA_8G06820)"/>
    <property type="match status" value="1"/>
</dbReference>
<name>A0ABQ8GDX4_9PEZI</name>
<dbReference type="InterPro" id="IPR050765">
    <property type="entry name" value="Riboflavin_Biosynth_HTPR"/>
</dbReference>
<organism evidence="15 16">
    <name type="scientific">Macrophomina phaseolina</name>
    <dbReference type="NCBI Taxonomy" id="35725"/>
    <lineage>
        <taxon>Eukaryota</taxon>
        <taxon>Fungi</taxon>
        <taxon>Dikarya</taxon>
        <taxon>Ascomycota</taxon>
        <taxon>Pezizomycotina</taxon>
        <taxon>Dothideomycetes</taxon>
        <taxon>Dothideomycetes incertae sedis</taxon>
        <taxon>Botryosphaeriales</taxon>
        <taxon>Botryosphaeriaceae</taxon>
        <taxon>Macrophomina</taxon>
    </lineage>
</organism>
<evidence type="ECO:0000256" key="3">
    <source>
        <dbReference type="ARBA" id="ARBA00009723"/>
    </source>
</evidence>
<evidence type="ECO:0000256" key="6">
    <source>
        <dbReference type="ARBA" id="ARBA00022619"/>
    </source>
</evidence>
<gene>
    <name evidence="15" type="ORF">B0J12DRAFT_571587</name>
</gene>
<feature type="region of interest" description="Disordered" evidence="13">
    <location>
        <begin position="1"/>
        <end position="60"/>
    </location>
</feature>
<comment type="caution">
    <text evidence="15">The sequence shown here is derived from an EMBL/GenBank/DDBJ whole genome shotgun (WGS) entry which is preliminary data.</text>
</comment>
<feature type="domain" description="Bacterial bifunctional deaminase-reductase C-terminal" evidence="14">
    <location>
        <begin position="63"/>
        <end position="299"/>
    </location>
</feature>
<evidence type="ECO:0000256" key="12">
    <source>
        <dbReference type="ARBA" id="ARBA00049020"/>
    </source>
</evidence>
<keyword evidence="6" id="KW-0686">Riboflavin biosynthesis</keyword>
<protein>
    <recommendedName>
        <fullName evidence="5">2,5-diamino-6-ribosylamino-4(3H)-pyrimidinone 5'-phosphate reductase</fullName>
        <ecNumber evidence="4">1.1.1.302</ecNumber>
    </recommendedName>
    <alternativeName>
        <fullName evidence="10">2,5-diamino-6-(5-phospho-D-ribosylamino)pyrimidin-4(3H)-one reductase</fullName>
    </alternativeName>
    <alternativeName>
        <fullName evidence="9">2,5-diamino-6-ribitylamino-4(3H)-pyrimidinone 5'-phosphate synthase</fullName>
    </alternativeName>
</protein>
<evidence type="ECO:0000256" key="11">
    <source>
        <dbReference type="ARBA" id="ARBA00047550"/>
    </source>
</evidence>
<comment type="catalytic activity">
    <reaction evidence="12">
        <text>2,5-diamino-6-(1-D-ribitylamino)pyrimidin-4(3H)-one 5'-phosphate + NADP(+) = 2,5-diamino-6-(1-D-ribosylamino)pyrimidin-4(3H)-one 5'-phosphate + NADPH + H(+)</text>
        <dbReference type="Rhea" id="RHEA:27278"/>
        <dbReference type="ChEBI" id="CHEBI:15378"/>
        <dbReference type="ChEBI" id="CHEBI:57783"/>
        <dbReference type="ChEBI" id="CHEBI:58349"/>
        <dbReference type="ChEBI" id="CHEBI:58890"/>
        <dbReference type="ChEBI" id="CHEBI:59545"/>
        <dbReference type="EC" id="1.1.1.302"/>
    </reaction>
</comment>
<comment type="function">
    <text evidence="1">Catalyzes an early step in riboflavin biosynthesis, the NADPH-dependent reduction of the ribose side chain of 2,5-diamino-6-ribosylamino-4(3H)-pyrimidinone 5'-phosphate, yielding 2,5-diamino-6-ribitylamino-4(3H)-pyrimidinone 5'-phosphate.</text>
</comment>
<keyword evidence="16" id="KW-1185">Reference proteome</keyword>
<evidence type="ECO:0000313" key="16">
    <source>
        <dbReference type="Proteomes" id="UP000774617"/>
    </source>
</evidence>
<reference evidence="15 16" key="1">
    <citation type="journal article" date="2021" name="Nat. Commun.">
        <title>Genetic determinants of endophytism in the Arabidopsis root mycobiome.</title>
        <authorList>
            <person name="Mesny F."/>
            <person name="Miyauchi S."/>
            <person name="Thiergart T."/>
            <person name="Pickel B."/>
            <person name="Atanasova L."/>
            <person name="Karlsson M."/>
            <person name="Huettel B."/>
            <person name="Barry K.W."/>
            <person name="Haridas S."/>
            <person name="Chen C."/>
            <person name="Bauer D."/>
            <person name="Andreopoulos W."/>
            <person name="Pangilinan J."/>
            <person name="LaButti K."/>
            <person name="Riley R."/>
            <person name="Lipzen A."/>
            <person name="Clum A."/>
            <person name="Drula E."/>
            <person name="Henrissat B."/>
            <person name="Kohler A."/>
            <person name="Grigoriev I.V."/>
            <person name="Martin F.M."/>
            <person name="Hacquard S."/>
        </authorList>
    </citation>
    <scope>NUCLEOTIDE SEQUENCE [LARGE SCALE GENOMIC DNA]</scope>
    <source>
        <strain evidence="15 16">MPI-SDFR-AT-0080</strain>
    </source>
</reference>
<dbReference type="InterPro" id="IPR024072">
    <property type="entry name" value="DHFR-like_dom_sf"/>
</dbReference>
<evidence type="ECO:0000256" key="7">
    <source>
        <dbReference type="ARBA" id="ARBA00022857"/>
    </source>
</evidence>